<feature type="compositionally biased region" description="Low complexity" evidence="1">
    <location>
        <begin position="390"/>
        <end position="409"/>
    </location>
</feature>
<feature type="region of interest" description="Disordered" evidence="1">
    <location>
        <begin position="231"/>
        <end position="286"/>
    </location>
</feature>
<dbReference type="GeneID" id="104779418"/>
<dbReference type="CDD" id="cd06410">
    <property type="entry name" value="PB1_UP2"/>
    <property type="match status" value="1"/>
</dbReference>
<proteinExistence type="predicted"/>
<dbReference type="Proteomes" id="UP000694864">
    <property type="component" value="Chromosome 4"/>
</dbReference>
<dbReference type="Gene3D" id="3.10.20.90">
    <property type="entry name" value="Phosphatidylinositol 3-kinase Catalytic Subunit, Chain A, domain 1"/>
    <property type="match status" value="1"/>
</dbReference>
<dbReference type="InterPro" id="IPR053198">
    <property type="entry name" value="Gynoecium_Dev_Regulator"/>
</dbReference>
<feature type="compositionally biased region" description="Low complexity" evidence="1">
    <location>
        <begin position="243"/>
        <end position="256"/>
    </location>
</feature>
<feature type="region of interest" description="Disordered" evidence="1">
    <location>
        <begin position="24"/>
        <end position="64"/>
    </location>
</feature>
<accession>A0ABM0YJR4</accession>
<dbReference type="InterPro" id="IPR053793">
    <property type="entry name" value="PB1-like"/>
</dbReference>
<feature type="region of interest" description="Disordered" evidence="1">
    <location>
        <begin position="434"/>
        <end position="460"/>
    </location>
</feature>
<evidence type="ECO:0000259" key="2">
    <source>
        <dbReference type="PROSITE" id="PS51745"/>
    </source>
</evidence>
<dbReference type="SUPFAM" id="SSF54277">
    <property type="entry name" value="CAD &amp; PB1 domains"/>
    <property type="match status" value="1"/>
</dbReference>
<dbReference type="InterPro" id="IPR000270">
    <property type="entry name" value="PB1_dom"/>
</dbReference>
<feature type="compositionally biased region" description="Basic and acidic residues" evidence="1">
    <location>
        <begin position="350"/>
        <end position="363"/>
    </location>
</feature>
<evidence type="ECO:0000256" key="1">
    <source>
        <dbReference type="SAM" id="MobiDB-lite"/>
    </source>
</evidence>
<dbReference type="SMART" id="SM00666">
    <property type="entry name" value="PB1"/>
    <property type="match status" value="1"/>
</dbReference>
<reference evidence="3" key="1">
    <citation type="journal article" date="2014" name="Nat. Commun.">
        <title>The emerging biofuel crop Camelina sativa retains a highly undifferentiated hexaploid genome structure.</title>
        <authorList>
            <person name="Kagale S."/>
            <person name="Koh C."/>
            <person name="Nixon J."/>
            <person name="Bollina V."/>
            <person name="Clarke W.E."/>
            <person name="Tuteja R."/>
            <person name="Spillane C."/>
            <person name="Robinson S.J."/>
            <person name="Links M.G."/>
            <person name="Clarke C."/>
            <person name="Higgins E.E."/>
            <person name="Huebert T."/>
            <person name="Sharpe A.G."/>
            <person name="Parkin I.A."/>
        </authorList>
    </citation>
    <scope>NUCLEOTIDE SEQUENCE [LARGE SCALE GENOMIC DNA]</scope>
    <source>
        <strain evidence="3">cv. DH55</strain>
    </source>
</reference>
<feature type="compositionally biased region" description="Low complexity" evidence="1">
    <location>
        <begin position="270"/>
        <end position="282"/>
    </location>
</feature>
<evidence type="ECO:0000313" key="3">
    <source>
        <dbReference type="Proteomes" id="UP000694864"/>
    </source>
</evidence>
<dbReference type="RefSeq" id="XP_010502072.1">
    <property type="nucleotide sequence ID" value="XM_010503770.2"/>
</dbReference>
<dbReference type="Pfam" id="PF00564">
    <property type="entry name" value="PB1"/>
    <property type="match status" value="1"/>
</dbReference>
<feature type="region of interest" description="Disordered" evidence="1">
    <location>
        <begin position="546"/>
        <end position="581"/>
    </location>
</feature>
<feature type="region of interest" description="Disordered" evidence="1">
    <location>
        <begin position="348"/>
        <end position="411"/>
    </location>
</feature>
<reference evidence="4" key="2">
    <citation type="submission" date="2025-08" db="UniProtKB">
        <authorList>
            <consortium name="RefSeq"/>
        </authorList>
    </citation>
    <scope>IDENTIFICATION</scope>
    <source>
        <tissue evidence="4">Leaf</tissue>
    </source>
</reference>
<sequence length="699" mass="75448">MEPPPSSLSSTAVASTSIPAATAAVPPAHVTSSYHESLDSSPRSRTTDGWDDLPAPSGGGGGSTVSSKIRLMCSYGGHILPRPHDKSLCYMGGDTRIVVGDRNTSLSSLLTRLSNTLLDGRSFTLKYQLPSEDLDSLISVTTDEDLDNMIEEYDRTIAASNSTKPSRLRLFLFTSKPEATQSMGQILESSAKSDDWFLNALNSAGLLNRGFSDSDTNVNRLLGLDHVGEGDLRDDGSVKSAKQQQIQQQPQQQGGQDVHCLPDSPMLDTSSSSFGSTSSSPSLANLPPIRVHVEEPSGVLDQRNLGIEEQFARFNVGSKQQQDDGFAAMSSPPPMPVTIALPAATVSNESHTRVISDDERSDHGVPAAGYRKPPTPRSQPQNLPPQQLKSNSELPSPNSVSSDSSMSNPMFHRRPTVYQEPIAHMSSAASTVVTGMINPSDPSTLLSPNQNQNQNQDPGYILHPQFEQQSQPQQQQQFLHTTAAPQYIHHHPSSGLPVQTYIQVYSSQQPPLQQQQQSFHQHPGRLDQQPYPVYYVTAPVPPRPYSMPSATVSETPGSLSSNHLQAPPNSTMMPPPPSNHMRSVTGGKPEMGQAAGIYTTAPGVGGAQMIHQIPTSQQQFMGYSQIHHPPQSGSAGNPNYGYEYADNAHTQIYYTQPLGHAQYQTMTGPPPAMVMPDGSAASKLPAENMTQQIRTSQPL</sequence>
<keyword evidence="3" id="KW-1185">Reference proteome</keyword>
<feature type="compositionally biased region" description="Polar residues" evidence="1">
    <location>
        <begin position="378"/>
        <end position="389"/>
    </location>
</feature>
<feature type="domain" description="PB1" evidence="2">
    <location>
        <begin position="68"/>
        <end position="175"/>
    </location>
</feature>
<protein>
    <submittedName>
        <fullName evidence="4">Uncharacterized protein LOC104779418</fullName>
    </submittedName>
</protein>
<dbReference type="PANTHER" id="PTHR31066">
    <property type="entry name" value="OS05G0427100 PROTEIN-RELATED"/>
    <property type="match status" value="1"/>
</dbReference>
<gene>
    <name evidence="4" type="primary">LOC104779418</name>
</gene>
<dbReference type="PANTHER" id="PTHR31066:SF27">
    <property type="entry name" value="EXPRESSED PROTEIN"/>
    <property type="match status" value="1"/>
</dbReference>
<evidence type="ECO:0000313" key="4">
    <source>
        <dbReference type="RefSeq" id="XP_010502072.1"/>
    </source>
</evidence>
<dbReference type="PROSITE" id="PS51745">
    <property type="entry name" value="PB1"/>
    <property type="match status" value="1"/>
</dbReference>
<organism evidence="3 4">
    <name type="scientific">Camelina sativa</name>
    <name type="common">False flax</name>
    <name type="synonym">Myagrum sativum</name>
    <dbReference type="NCBI Taxonomy" id="90675"/>
    <lineage>
        <taxon>Eukaryota</taxon>
        <taxon>Viridiplantae</taxon>
        <taxon>Streptophyta</taxon>
        <taxon>Embryophyta</taxon>
        <taxon>Tracheophyta</taxon>
        <taxon>Spermatophyta</taxon>
        <taxon>Magnoliopsida</taxon>
        <taxon>eudicotyledons</taxon>
        <taxon>Gunneridae</taxon>
        <taxon>Pentapetalae</taxon>
        <taxon>rosids</taxon>
        <taxon>malvids</taxon>
        <taxon>Brassicales</taxon>
        <taxon>Brassicaceae</taxon>
        <taxon>Camelineae</taxon>
        <taxon>Camelina</taxon>
    </lineage>
</organism>
<feature type="compositionally biased region" description="Polar residues" evidence="1">
    <location>
        <begin position="688"/>
        <end position="699"/>
    </location>
</feature>
<feature type="region of interest" description="Disordered" evidence="1">
    <location>
        <begin position="667"/>
        <end position="699"/>
    </location>
</feature>
<name>A0ABM0YJR4_CAMSA</name>
<feature type="compositionally biased region" description="Polar residues" evidence="1">
    <location>
        <begin position="548"/>
        <end position="564"/>
    </location>
</feature>
<feature type="compositionally biased region" description="Polar residues" evidence="1">
    <location>
        <begin position="33"/>
        <end position="44"/>
    </location>
</feature>